<dbReference type="GO" id="GO:0005737">
    <property type="term" value="C:cytoplasm"/>
    <property type="evidence" value="ECO:0007669"/>
    <property type="project" value="UniProtKB-SubCell"/>
</dbReference>
<dbReference type="GO" id="GO:0000287">
    <property type="term" value="F:magnesium ion binding"/>
    <property type="evidence" value="ECO:0007669"/>
    <property type="project" value="UniProtKB-UniRule"/>
</dbReference>
<evidence type="ECO:0000256" key="3">
    <source>
        <dbReference type="ARBA" id="ARBA00022679"/>
    </source>
</evidence>
<dbReference type="GO" id="GO:0006633">
    <property type="term" value="P:fatty acid biosynthetic process"/>
    <property type="evidence" value="ECO:0007669"/>
    <property type="project" value="UniProtKB-UniRule"/>
</dbReference>
<evidence type="ECO:0000256" key="5">
    <source>
        <dbReference type="ARBA" id="ARBA00022832"/>
    </source>
</evidence>
<dbReference type="InterPro" id="IPR004568">
    <property type="entry name" value="Ppantetheine-prot_Trfase_dom"/>
</dbReference>
<protein>
    <recommendedName>
        <fullName evidence="11">Holo-[acyl-carrier-protein] synthase</fullName>
        <shortName evidence="11">Holo-ACP synthase</shortName>
        <ecNumber evidence="11">2.7.8.7</ecNumber>
    </recommendedName>
    <alternativeName>
        <fullName evidence="11">4'-phosphopantetheinyl transferase AcpS</fullName>
    </alternativeName>
</protein>
<comment type="function">
    <text evidence="11">Transfers the 4'-phosphopantetheine moiety from coenzyme A to a Ser of acyl-carrier-protein.</text>
</comment>
<evidence type="ECO:0000313" key="14">
    <source>
        <dbReference type="Proteomes" id="UP000298791"/>
    </source>
</evidence>
<keyword evidence="4 11" id="KW-0479">Metal-binding</keyword>
<comment type="subcellular location">
    <subcellularLocation>
        <location evidence="11">Cytoplasm</location>
    </subcellularLocation>
</comment>
<dbReference type="InterPro" id="IPR008278">
    <property type="entry name" value="4-PPantetheinyl_Trfase_dom"/>
</dbReference>
<sequence length="126" mass="14454">MSIIGIGTDIIEIKRIKKIVSKFENKFAKRILSYKEWKKYIISRNKINFIAKKFAAKEAVSKALGTGINHGITFNQIELYNDFLGKPKIRFLDNSLNKINEINCKSVHVSISDQKSYAYAIVILEN</sequence>
<feature type="domain" description="4'-phosphopantetheinyl transferase" evidence="12">
    <location>
        <begin position="5"/>
        <end position="97"/>
    </location>
</feature>
<dbReference type="EC" id="2.7.8.7" evidence="11"/>
<proteinExistence type="inferred from homology"/>
<evidence type="ECO:0000256" key="8">
    <source>
        <dbReference type="ARBA" id="ARBA00023160"/>
    </source>
</evidence>
<dbReference type="AlphaFoldDB" id="A0A4D6XP03"/>
<keyword evidence="2 11" id="KW-0444">Lipid biosynthesis</keyword>
<dbReference type="InterPro" id="IPR002582">
    <property type="entry name" value="ACPS"/>
</dbReference>
<evidence type="ECO:0000256" key="7">
    <source>
        <dbReference type="ARBA" id="ARBA00023098"/>
    </source>
</evidence>
<dbReference type="RefSeq" id="WP_158366552.1">
    <property type="nucleotide sequence ID" value="NZ_CP034885.1"/>
</dbReference>
<evidence type="ECO:0000256" key="11">
    <source>
        <dbReference type="HAMAP-Rule" id="MF_00101"/>
    </source>
</evidence>
<comment type="catalytic activity">
    <reaction evidence="9 11">
        <text>apo-[ACP] + CoA = holo-[ACP] + adenosine 3',5'-bisphosphate + H(+)</text>
        <dbReference type="Rhea" id="RHEA:12068"/>
        <dbReference type="Rhea" id="RHEA-COMP:9685"/>
        <dbReference type="Rhea" id="RHEA-COMP:9690"/>
        <dbReference type="ChEBI" id="CHEBI:15378"/>
        <dbReference type="ChEBI" id="CHEBI:29999"/>
        <dbReference type="ChEBI" id="CHEBI:57287"/>
        <dbReference type="ChEBI" id="CHEBI:58343"/>
        <dbReference type="ChEBI" id="CHEBI:64479"/>
        <dbReference type="EC" id="2.7.8.7"/>
    </reaction>
</comment>
<dbReference type="Gene3D" id="3.90.470.20">
    <property type="entry name" value="4'-phosphopantetheinyl transferase domain"/>
    <property type="match status" value="1"/>
</dbReference>
<comment type="function">
    <text evidence="10">Transfers the 4'-phosphopantetheine moiety from coenzyme A to the 'Ser-36' of acyl-carrier-protein.</text>
</comment>
<organism evidence="13 14">
    <name type="scientific">Buchnera aphidicola</name>
    <name type="common">Aphis nerii</name>
    <dbReference type="NCBI Taxonomy" id="1241835"/>
    <lineage>
        <taxon>Bacteria</taxon>
        <taxon>Pseudomonadati</taxon>
        <taxon>Pseudomonadota</taxon>
        <taxon>Gammaproteobacteria</taxon>
        <taxon>Enterobacterales</taxon>
        <taxon>Erwiniaceae</taxon>
        <taxon>Buchnera</taxon>
    </lineage>
</organism>
<dbReference type="Proteomes" id="UP000298791">
    <property type="component" value="Chromosome"/>
</dbReference>
<dbReference type="NCBIfam" id="TIGR00516">
    <property type="entry name" value="acpS"/>
    <property type="match status" value="1"/>
</dbReference>
<keyword evidence="7 11" id="KW-0443">Lipid metabolism</keyword>
<evidence type="ECO:0000256" key="10">
    <source>
        <dbReference type="ARBA" id="ARBA00054726"/>
    </source>
</evidence>
<dbReference type="FunFam" id="3.90.470.20:FF:000001">
    <property type="entry name" value="Holo-[acyl-carrier-protein] synthase"/>
    <property type="match status" value="1"/>
</dbReference>
<evidence type="ECO:0000256" key="4">
    <source>
        <dbReference type="ARBA" id="ARBA00022723"/>
    </source>
</evidence>
<evidence type="ECO:0000256" key="9">
    <source>
        <dbReference type="ARBA" id="ARBA00050875"/>
    </source>
</evidence>
<dbReference type="EMBL" id="CP034885">
    <property type="protein sequence ID" value="QCI18803.1"/>
    <property type="molecule type" value="Genomic_DNA"/>
</dbReference>
<keyword evidence="8 11" id="KW-0275">Fatty acid biosynthesis</keyword>
<evidence type="ECO:0000259" key="12">
    <source>
        <dbReference type="Pfam" id="PF01648"/>
    </source>
</evidence>
<evidence type="ECO:0000313" key="13">
    <source>
        <dbReference type="EMBL" id="QCI18803.1"/>
    </source>
</evidence>
<dbReference type="NCBIfam" id="TIGR00556">
    <property type="entry name" value="pantethn_trn"/>
    <property type="match status" value="1"/>
</dbReference>
<keyword evidence="5 11" id="KW-0276">Fatty acid metabolism</keyword>
<comment type="cofactor">
    <cofactor evidence="11">
        <name>Mg(2+)</name>
        <dbReference type="ChEBI" id="CHEBI:18420"/>
    </cofactor>
</comment>
<dbReference type="InterPro" id="IPR037143">
    <property type="entry name" value="4-PPantetheinyl_Trfase_dom_sf"/>
</dbReference>
<dbReference type="GO" id="GO:0008897">
    <property type="term" value="F:holo-[acyl-carrier-protein] synthase activity"/>
    <property type="evidence" value="ECO:0007669"/>
    <property type="project" value="UniProtKB-UniRule"/>
</dbReference>
<keyword evidence="1 11" id="KW-0963">Cytoplasm</keyword>
<feature type="binding site" evidence="11">
    <location>
        <position position="9"/>
    </location>
    <ligand>
        <name>Mg(2+)</name>
        <dbReference type="ChEBI" id="CHEBI:18420"/>
    </ligand>
</feature>
<reference evidence="13 14" key="1">
    <citation type="submission" date="2018-12" db="EMBL/GenBank/DDBJ databases">
        <authorList>
            <person name="Chong R.A."/>
        </authorList>
    </citation>
    <scope>NUCLEOTIDE SEQUENCE [LARGE SCALE GENOMIC DNA]</scope>
    <source>
        <strain evidence="13 14">Ane</strain>
    </source>
</reference>
<gene>
    <name evidence="11" type="primary">acpS</name>
    <name evidence="13" type="ORF">D9V64_01310</name>
</gene>
<name>A0A4D6XP03_9GAMM</name>
<dbReference type="Pfam" id="PF01648">
    <property type="entry name" value="ACPS"/>
    <property type="match status" value="1"/>
</dbReference>
<evidence type="ECO:0000256" key="6">
    <source>
        <dbReference type="ARBA" id="ARBA00022842"/>
    </source>
</evidence>
<evidence type="ECO:0000256" key="1">
    <source>
        <dbReference type="ARBA" id="ARBA00022490"/>
    </source>
</evidence>
<evidence type="ECO:0000256" key="2">
    <source>
        <dbReference type="ARBA" id="ARBA00022516"/>
    </source>
</evidence>
<dbReference type="HAMAP" id="MF_00101">
    <property type="entry name" value="AcpS"/>
    <property type="match status" value="1"/>
</dbReference>
<reference evidence="13 14" key="2">
    <citation type="submission" date="2019-05" db="EMBL/GenBank/DDBJ databases">
        <title>Genome evolution of the obligate endosymbiont Buchnera aphidicola.</title>
        <authorList>
            <person name="Moran N.A."/>
        </authorList>
    </citation>
    <scope>NUCLEOTIDE SEQUENCE [LARGE SCALE GENOMIC DNA]</scope>
    <source>
        <strain evidence="13 14">Ane</strain>
    </source>
</reference>
<dbReference type="SUPFAM" id="SSF56214">
    <property type="entry name" value="4'-phosphopantetheinyl transferase"/>
    <property type="match status" value="1"/>
</dbReference>
<keyword evidence="3 11" id="KW-0808">Transferase</keyword>
<feature type="binding site" evidence="11">
    <location>
        <position position="58"/>
    </location>
    <ligand>
        <name>Mg(2+)</name>
        <dbReference type="ChEBI" id="CHEBI:18420"/>
    </ligand>
</feature>
<accession>A0A4D6XP03</accession>
<comment type="similarity">
    <text evidence="11">Belongs to the P-Pant transferase superfamily. AcpS family.</text>
</comment>
<dbReference type="OrthoDB" id="517356at2"/>
<keyword evidence="6 11" id="KW-0460">Magnesium</keyword>